<dbReference type="AlphaFoldDB" id="A0A9D4Y2A7"/>
<evidence type="ECO:0000256" key="3">
    <source>
        <dbReference type="ARBA" id="ARBA00023186"/>
    </source>
</evidence>
<comment type="caution">
    <text evidence="4">The sequence shown here is derived from an EMBL/GenBank/DDBJ whole genome shotgun (WGS) entry which is preliminary data.</text>
</comment>
<keyword evidence="3" id="KW-0143">Chaperone</keyword>
<protein>
    <submittedName>
        <fullName evidence="4">Uncharacterized protein</fullName>
    </submittedName>
</protein>
<proteinExistence type="predicted"/>
<dbReference type="EMBL" id="JAMSHJ010000003">
    <property type="protein sequence ID" value="KAI5429580.1"/>
    <property type="molecule type" value="Genomic_DNA"/>
</dbReference>
<evidence type="ECO:0000256" key="1">
    <source>
        <dbReference type="ARBA" id="ARBA00022741"/>
    </source>
</evidence>
<dbReference type="Gene3D" id="3.50.7.10">
    <property type="entry name" value="GroEL"/>
    <property type="match status" value="1"/>
</dbReference>
<dbReference type="Proteomes" id="UP001058974">
    <property type="component" value="Chromosome 3"/>
</dbReference>
<reference evidence="4 5" key="1">
    <citation type="journal article" date="2022" name="Nat. Genet.">
        <title>Improved pea reference genome and pan-genome highlight genomic features and evolutionary characteristics.</title>
        <authorList>
            <person name="Yang T."/>
            <person name="Liu R."/>
            <person name="Luo Y."/>
            <person name="Hu S."/>
            <person name="Wang D."/>
            <person name="Wang C."/>
            <person name="Pandey M.K."/>
            <person name="Ge S."/>
            <person name="Xu Q."/>
            <person name="Li N."/>
            <person name="Li G."/>
            <person name="Huang Y."/>
            <person name="Saxena R.K."/>
            <person name="Ji Y."/>
            <person name="Li M."/>
            <person name="Yan X."/>
            <person name="He Y."/>
            <person name="Liu Y."/>
            <person name="Wang X."/>
            <person name="Xiang C."/>
            <person name="Varshney R.K."/>
            <person name="Ding H."/>
            <person name="Gao S."/>
            <person name="Zong X."/>
        </authorList>
    </citation>
    <scope>NUCLEOTIDE SEQUENCE [LARGE SCALE GENOMIC DNA]</scope>
    <source>
        <strain evidence="4 5">cv. Zhongwan 6</strain>
    </source>
</reference>
<dbReference type="GO" id="GO:0140662">
    <property type="term" value="F:ATP-dependent protein folding chaperone"/>
    <property type="evidence" value="ECO:0007669"/>
    <property type="project" value="InterPro"/>
</dbReference>
<keyword evidence="1" id="KW-0547">Nucleotide-binding</keyword>
<dbReference type="InterPro" id="IPR027409">
    <property type="entry name" value="GroEL-like_apical_dom_sf"/>
</dbReference>
<gene>
    <name evidence="4" type="ORF">KIW84_034236</name>
</gene>
<evidence type="ECO:0000256" key="2">
    <source>
        <dbReference type="ARBA" id="ARBA00022840"/>
    </source>
</evidence>
<evidence type="ECO:0000313" key="4">
    <source>
        <dbReference type="EMBL" id="KAI5429580.1"/>
    </source>
</evidence>
<name>A0A9D4Y2A7_PEA</name>
<dbReference type="GO" id="GO:0005524">
    <property type="term" value="F:ATP binding"/>
    <property type="evidence" value="ECO:0007669"/>
    <property type="project" value="UniProtKB-KW"/>
</dbReference>
<dbReference type="SUPFAM" id="SSF52029">
    <property type="entry name" value="GroEL apical domain-like"/>
    <property type="match status" value="1"/>
</dbReference>
<accession>A0A9D4Y2A7</accession>
<evidence type="ECO:0000313" key="5">
    <source>
        <dbReference type="Proteomes" id="UP001058974"/>
    </source>
</evidence>
<organism evidence="4 5">
    <name type="scientific">Pisum sativum</name>
    <name type="common">Garden pea</name>
    <name type="synonym">Lathyrus oleraceus</name>
    <dbReference type="NCBI Taxonomy" id="3888"/>
    <lineage>
        <taxon>Eukaryota</taxon>
        <taxon>Viridiplantae</taxon>
        <taxon>Streptophyta</taxon>
        <taxon>Embryophyta</taxon>
        <taxon>Tracheophyta</taxon>
        <taxon>Spermatophyta</taxon>
        <taxon>Magnoliopsida</taxon>
        <taxon>eudicotyledons</taxon>
        <taxon>Gunneridae</taxon>
        <taxon>Pentapetalae</taxon>
        <taxon>rosids</taxon>
        <taxon>fabids</taxon>
        <taxon>Fabales</taxon>
        <taxon>Fabaceae</taxon>
        <taxon>Papilionoideae</taxon>
        <taxon>50 kb inversion clade</taxon>
        <taxon>NPAAA clade</taxon>
        <taxon>Hologalegina</taxon>
        <taxon>IRL clade</taxon>
        <taxon>Fabeae</taxon>
        <taxon>Lathyrus</taxon>
    </lineage>
</organism>
<keyword evidence="5" id="KW-1185">Reference proteome</keyword>
<dbReference type="PANTHER" id="PTHR11353">
    <property type="entry name" value="CHAPERONIN"/>
    <property type="match status" value="1"/>
</dbReference>
<keyword evidence="2" id="KW-0067">ATP-binding</keyword>
<dbReference type="Gramene" id="Psat03G0423600-T1">
    <property type="protein sequence ID" value="KAI5429580.1"/>
    <property type="gene ID" value="KIW84_034236"/>
</dbReference>
<dbReference type="InterPro" id="IPR017998">
    <property type="entry name" value="Chaperone_TCP-1"/>
</dbReference>
<sequence>MAAECACDRLVEKVVDNKGDAGFLYCIELHRQGEDLRGACVRVDSIAKVAEIEGAEKEEMKEKMNKMIGHGIKCFVNRQLIYNFPEELFADAGILAIEHADFDGIQLSVWLCHHVLGEAERSLHGGV</sequence>